<dbReference type="PANTHER" id="PTHR46682">
    <property type="entry name" value="ADHESION G-PROTEIN COUPLED RECEPTOR V1"/>
    <property type="match status" value="1"/>
</dbReference>
<dbReference type="SUPFAM" id="SSF141072">
    <property type="entry name" value="CalX-like"/>
    <property type="match status" value="2"/>
</dbReference>
<dbReference type="InterPro" id="IPR049419">
    <property type="entry name" value="Reelin_subrepeat-B"/>
</dbReference>
<feature type="domain" description="HYDIN/VesB/CFA65-like Ig-like" evidence="11">
    <location>
        <begin position="993"/>
        <end position="1083"/>
    </location>
</feature>
<reference evidence="12 13" key="1">
    <citation type="submission" date="2019-02" db="EMBL/GenBank/DDBJ databases">
        <title>Planctomycetal bacteria perform biofilm scaping via a novel small molecule.</title>
        <authorList>
            <person name="Jeske O."/>
            <person name="Boedeker C."/>
            <person name="Wiegand S."/>
            <person name="Breitling P."/>
            <person name="Kallscheuer N."/>
            <person name="Jogler M."/>
            <person name="Rohde M."/>
            <person name="Petersen J."/>
            <person name="Medema M.H."/>
            <person name="Surup F."/>
            <person name="Jogler C."/>
        </authorList>
    </citation>
    <scope>NUCLEOTIDE SEQUENCE [LARGE SCALE GENOMIC DNA]</scope>
    <source>
        <strain evidence="12 13">Mal15</strain>
    </source>
</reference>
<dbReference type="PANTHER" id="PTHR46682:SF1">
    <property type="entry name" value="ADHESION G-PROTEIN COUPLED RECEPTOR V1"/>
    <property type="match status" value="1"/>
</dbReference>
<keyword evidence="8" id="KW-0966">Cell projection</keyword>
<dbReference type="GO" id="GO:0016020">
    <property type="term" value="C:membrane"/>
    <property type="evidence" value="ECO:0007669"/>
    <property type="project" value="InterPro"/>
</dbReference>
<dbReference type="GO" id="GO:0004930">
    <property type="term" value="F:G protein-coupled receptor activity"/>
    <property type="evidence" value="ECO:0007669"/>
    <property type="project" value="InterPro"/>
</dbReference>
<evidence type="ECO:0000256" key="5">
    <source>
        <dbReference type="ARBA" id="ARBA00022737"/>
    </source>
</evidence>
<evidence type="ECO:0000256" key="7">
    <source>
        <dbReference type="ARBA" id="ARBA00023069"/>
    </source>
</evidence>
<keyword evidence="5" id="KW-0677">Repeat</keyword>
<dbReference type="Proteomes" id="UP000321353">
    <property type="component" value="Chromosome"/>
</dbReference>
<dbReference type="InterPro" id="IPR038081">
    <property type="entry name" value="CalX-like_sf"/>
</dbReference>
<dbReference type="Gene3D" id="2.60.120.260">
    <property type="entry name" value="Galactose-binding domain-like"/>
    <property type="match status" value="1"/>
</dbReference>
<evidence type="ECO:0000313" key="12">
    <source>
        <dbReference type="EMBL" id="QEG02659.1"/>
    </source>
</evidence>
<keyword evidence="3" id="KW-0963">Cytoplasm</keyword>
<dbReference type="AlphaFoldDB" id="A0A5B9MMQ7"/>
<dbReference type="Pfam" id="PF03160">
    <property type="entry name" value="Calx-beta"/>
    <property type="match status" value="2"/>
</dbReference>
<evidence type="ECO:0000256" key="1">
    <source>
        <dbReference type="ARBA" id="ARBA00004138"/>
    </source>
</evidence>
<comment type="subcellular location">
    <subcellularLocation>
        <location evidence="1">Cell projection</location>
        <location evidence="1">Cilium</location>
    </subcellularLocation>
    <subcellularLocation>
        <location evidence="2">Cytoplasm</location>
    </subcellularLocation>
</comment>
<gene>
    <name evidence="12" type="ORF">Mal15_67800</name>
</gene>
<dbReference type="InterPro" id="IPR013783">
    <property type="entry name" value="Ig-like_fold"/>
</dbReference>
<evidence type="ECO:0000256" key="9">
    <source>
        <dbReference type="SAM" id="MobiDB-lite"/>
    </source>
</evidence>
<dbReference type="Gene3D" id="2.60.120.380">
    <property type="match status" value="1"/>
</dbReference>
<dbReference type="KEGG" id="smam:Mal15_67800"/>
<feature type="domain" description="Calx-beta" evidence="10">
    <location>
        <begin position="873"/>
        <end position="950"/>
    </location>
</feature>
<keyword evidence="4" id="KW-0732">Signal</keyword>
<dbReference type="Gene3D" id="2.60.40.2030">
    <property type="match status" value="2"/>
</dbReference>
<evidence type="ECO:0000259" key="10">
    <source>
        <dbReference type="Pfam" id="PF03160"/>
    </source>
</evidence>
<dbReference type="SUPFAM" id="SSF55486">
    <property type="entry name" value="Metalloproteases ('zincins'), catalytic domain"/>
    <property type="match status" value="1"/>
</dbReference>
<dbReference type="PROSITE" id="PS00018">
    <property type="entry name" value="EF_HAND_1"/>
    <property type="match status" value="2"/>
</dbReference>
<dbReference type="InterPro" id="IPR026919">
    <property type="entry name" value="ADGRV1"/>
</dbReference>
<dbReference type="EMBL" id="CP036264">
    <property type="protein sequence ID" value="QEG02659.1"/>
    <property type="molecule type" value="Genomic_DNA"/>
</dbReference>
<dbReference type="GO" id="GO:0008237">
    <property type="term" value="F:metallopeptidase activity"/>
    <property type="evidence" value="ECO:0007669"/>
    <property type="project" value="InterPro"/>
</dbReference>
<evidence type="ECO:0000313" key="13">
    <source>
        <dbReference type="Proteomes" id="UP000321353"/>
    </source>
</evidence>
<sequence length="1275" mass="136974">MNPPASSRRNKKRSKNQLRIETLESRRLLAASLQSGSASIDGDHETDPWVQAMFHGPVMPGRPIPPVQGVAALVEEIPDSDFPIGSDEAESGPSQAPLFPLDETFKLHSRPDSNFTLYMDFDGHTTTGTSWNSSYGIPSIEHPNYWGGYGTTFSDSRLELIQDIWRVVAEDFAPFDINVTTEEPADLDDLRYSGPGDLRWGTRAVMTKDSFANCGCGGHAFIGAFDDPQDEPALVYNGGLYAGSETVSHEVGHQLGLGHDGVGNTTYYGGHSDWGPIMGAPFGKEVTVWNNGDYFNASNPDQDDLAVITRAENFPYLPDDYGNSFRFAAPLRESGGVNVEAFGIIERNTDEDWFKFSTGGGDVSINIDVLDVKPNLNVWAGLFNADREMILASNPGNSTSAFLQASLPAGDYLIRVDGVAQDGFYSGFFFNEPDPAPYTEDPPSGYSDYGSLGQYRISGTIVDTGDPTVSIAANSETIGEGGYAEFTITASDLSNGTVTVGVRGVRQASPGLPAPYSTEPQDFVGPLSQTVSIVNGVGVARFLTNFDGLPEGGEFFEAHIIDSGSYAVADRVAGMEIVEVLSTYAIEATDTVSYEGDPPGGSTHQFTINRIGPAGIANTIGWQRVYTGNTPADDLDFTSPQSGTVFFDVGETTKTLDVDVRGDFEIEFDENYTIELFIPTDGAFLLDAVDYLADGTILNDESILSLATTAQYRVRQVNHDNGASDNWAIDNFVITGTSIDDDFDSVIDPEVWDVIENATTANTFPGTDGNALFFSGTGQRSATTDPVAPQLGARANFSIIFADSNSGGLDATENGDDVVLEYSYDGVEWREIQRFDESQYPRWTDVSVVLPVDATFLPTVVEEGNSGPITRSVGIPRTGFLDKAVSVNWWIQPGGTNPVDVDDFVGGFASGVATFAPGQKTAYIDIQVQGDRDIENDETFQLIISSSTAGIIDNAVLNGTLLNDDFVLAEINVRGANDQPIEDGDPAAPGNGTDMGVVEVQADTRSQTFTIENYGSMNLDLSSVSITGAHSGDFSITQPPAAVVAPGGSTTFEVTFDPSAAGRRNARVLIVNNDPNESTFAFTVSGLATNLRVEQIQVNHGGRSRSQIESVKVIYNQPVNHQSLAGAFEIRNVSTGQSVGSIKATPADFNGRTEVLLTFETPNSVPVILDDGYYELRIRSGAAMSLGADPYPMLNDHLFGTDQSGAVDRADAFFRFFGDSDGDGDVDGQDYGRFGSTFLRPNTSPKFNDQFDADGDGDVDGQDYAQFGQRLLKTL</sequence>
<dbReference type="InterPro" id="IPR024079">
    <property type="entry name" value="MetalloPept_cat_dom_sf"/>
</dbReference>
<dbReference type="Pfam" id="PF22544">
    <property type="entry name" value="HYDIN_VesB_CFA65-like_Ig"/>
    <property type="match status" value="1"/>
</dbReference>
<dbReference type="InterPro" id="IPR036439">
    <property type="entry name" value="Dockerin_dom_sf"/>
</dbReference>
<dbReference type="GO" id="GO:0005737">
    <property type="term" value="C:cytoplasm"/>
    <property type="evidence" value="ECO:0007669"/>
    <property type="project" value="UniProtKB-SubCell"/>
</dbReference>
<evidence type="ECO:0000256" key="6">
    <source>
        <dbReference type="ARBA" id="ARBA00022837"/>
    </source>
</evidence>
<feature type="region of interest" description="Disordered" evidence="9">
    <location>
        <begin position="1"/>
        <end position="21"/>
    </location>
</feature>
<accession>A0A5B9MMQ7</accession>
<evidence type="ECO:0000256" key="8">
    <source>
        <dbReference type="ARBA" id="ARBA00023273"/>
    </source>
</evidence>
<dbReference type="Gene3D" id="1.10.1330.10">
    <property type="entry name" value="Dockerin domain"/>
    <property type="match status" value="1"/>
</dbReference>
<dbReference type="Pfam" id="PF00404">
    <property type="entry name" value="Dockerin_1"/>
    <property type="match status" value="1"/>
</dbReference>
<dbReference type="Gene3D" id="2.60.40.10">
    <property type="entry name" value="Immunoglobulins"/>
    <property type="match status" value="1"/>
</dbReference>
<dbReference type="InterPro" id="IPR053879">
    <property type="entry name" value="HYDIN_VesB_CFA65-like_Ig"/>
</dbReference>
<dbReference type="InterPro" id="IPR003644">
    <property type="entry name" value="Calx_beta"/>
</dbReference>
<evidence type="ECO:0000256" key="4">
    <source>
        <dbReference type="ARBA" id="ARBA00022729"/>
    </source>
</evidence>
<dbReference type="Pfam" id="PF21471">
    <property type="entry name" value="Reelin_subrepeat-B"/>
    <property type="match status" value="1"/>
</dbReference>
<feature type="domain" description="Calx-beta" evidence="10">
    <location>
        <begin position="640"/>
        <end position="683"/>
    </location>
</feature>
<protein>
    <submittedName>
        <fullName evidence="12">Calx-beta domain protein</fullName>
    </submittedName>
</protein>
<dbReference type="SUPFAM" id="SSF63446">
    <property type="entry name" value="Type I dockerin domain"/>
    <property type="match status" value="1"/>
</dbReference>
<dbReference type="GO" id="GO:0004553">
    <property type="term" value="F:hydrolase activity, hydrolyzing O-glycosyl compounds"/>
    <property type="evidence" value="ECO:0007669"/>
    <property type="project" value="InterPro"/>
</dbReference>
<dbReference type="InterPro" id="IPR002105">
    <property type="entry name" value="Dockerin_1_rpt"/>
</dbReference>
<dbReference type="RefSeq" id="WP_147871569.1">
    <property type="nucleotide sequence ID" value="NZ_CP036264.1"/>
</dbReference>
<dbReference type="InterPro" id="IPR018247">
    <property type="entry name" value="EF_Hand_1_Ca_BS"/>
</dbReference>
<keyword evidence="7" id="KW-0969">Cilium</keyword>
<dbReference type="NCBIfam" id="NF012200">
    <property type="entry name" value="choice_anch_D"/>
    <property type="match status" value="1"/>
</dbReference>
<evidence type="ECO:0000256" key="2">
    <source>
        <dbReference type="ARBA" id="ARBA00004496"/>
    </source>
</evidence>
<dbReference type="GO" id="GO:0000272">
    <property type="term" value="P:polysaccharide catabolic process"/>
    <property type="evidence" value="ECO:0007669"/>
    <property type="project" value="InterPro"/>
</dbReference>
<evidence type="ECO:0000256" key="3">
    <source>
        <dbReference type="ARBA" id="ARBA00022490"/>
    </source>
</evidence>
<proteinExistence type="predicted"/>
<name>A0A5B9MMQ7_9BACT</name>
<keyword evidence="13" id="KW-1185">Reference proteome</keyword>
<dbReference type="Gene3D" id="3.40.390.10">
    <property type="entry name" value="Collagenase (Catalytic Domain)"/>
    <property type="match status" value="1"/>
</dbReference>
<evidence type="ECO:0000259" key="11">
    <source>
        <dbReference type="Pfam" id="PF22544"/>
    </source>
</evidence>
<organism evidence="12 13">
    <name type="scientific">Stieleria maiorica</name>
    <dbReference type="NCBI Taxonomy" id="2795974"/>
    <lineage>
        <taxon>Bacteria</taxon>
        <taxon>Pseudomonadati</taxon>
        <taxon>Planctomycetota</taxon>
        <taxon>Planctomycetia</taxon>
        <taxon>Pirellulales</taxon>
        <taxon>Pirellulaceae</taxon>
        <taxon>Stieleria</taxon>
    </lineage>
</organism>
<keyword evidence="6" id="KW-0106">Calcium</keyword>
<dbReference type="Pfam" id="PF13582">
    <property type="entry name" value="Reprolysin_3"/>
    <property type="match status" value="1"/>
</dbReference>